<reference evidence="3 4" key="1">
    <citation type="submission" date="2020-03" db="EMBL/GenBank/DDBJ databases">
        <title>Draft genome sequence of environmentally isolated violet-colored cultures.</title>
        <authorList>
            <person name="Wilson H.S."/>
        </authorList>
    </citation>
    <scope>NUCLEOTIDE SEQUENCE [LARGE SCALE GENOMIC DNA]</scope>
    <source>
        <strain evidence="3 4">HSC-16F04</strain>
    </source>
</reference>
<feature type="domain" description="Activator of Hsp90 ATPase homologue 1/2-like C-terminal" evidence="2">
    <location>
        <begin position="17"/>
        <end position="140"/>
    </location>
</feature>
<dbReference type="InterPro" id="IPR023393">
    <property type="entry name" value="START-like_dom_sf"/>
</dbReference>
<protein>
    <submittedName>
        <fullName evidence="3">Polyketide cyclase</fullName>
    </submittedName>
</protein>
<dbReference type="SUPFAM" id="SSF55961">
    <property type="entry name" value="Bet v1-like"/>
    <property type="match status" value="1"/>
</dbReference>
<dbReference type="Proteomes" id="UP000712570">
    <property type="component" value="Unassembled WGS sequence"/>
</dbReference>
<organism evidence="3 4">
    <name type="scientific">Iodobacter violaceini</name>
    <dbReference type="NCBI Taxonomy" id="3044271"/>
    <lineage>
        <taxon>Bacteria</taxon>
        <taxon>Pseudomonadati</taxon>
        <taxon>Pseudomonadota</taxon>
        <taxon>Betaproteobacteria</taxon>
        <taxon>Neisseriales</taxon>
        <taxon>Chitinibacteraceae</taxon>
        <taxon>Iodobacter</taxon>
    </lineage>
</organism>
<keyword evidence="4" id="KW-1185">Reference proteome</keyword>
<dbReference type="InterPro" id="IPR013538">
    <property type="entry name" value="ASHA1/2-like_C"/>
</dbReference>
<dbReference type="RefSeq" id="WP_166825374.1">
    <property type="nucleotide sequence ID" value="NZ_JAAOLX010000004.1"/>
</dbReference>
<evidence type="ECO:0000259" key="2">
    <source>
        <dbReference type="Pfam" id="PF08327"/>
    </source>
</evidence>
<comment type="caution">
    <text evidence="3">The sequence shown here is derived from an EMBL/GenBank/DDBJ whole genome shotgun (WGS) entry which is preliminary data.</text>
</comment>
<proteinExistence type="inferred from homology"/>
<evidence type="ECO:0000256" key="1">
    <source>
        <dbReference type="ARBA" id="ARBA00006817"/>
    </source>
</evidence>
<dbReference type="Pfam" id="PF08327">
    <property type="entry name" value="AHSA1"/>
    <property type="match status" value="1"/>
</dbReference>
<evidence type="ECO:0000313" key="3">
    <source>
        <dbReference type="EMBL" id="NHQ86480.1"/>
    </source>
</evidence>
<comment type="similarity">
    <text evidence="1">Belongs to the AHA1 family.</text>
</comment>
<sequence>MHVINMRSDSQSICIAATPAQVFAAINDPARLALWWGPEGFSNTIHQFDFQPGGSWLLTMHGPQGEDYPNESRFTRIVPDGLVEIEHLSGHHFILTIELSPVEGGTQVHWLQTFDTVEHYEPIAQFISTANKQNLQRLDAEVLRSKNTSQLSYN</sequence>
<evidence type="ECO:0000313" key="4">
    <source>
        <dbReference type="Proteomes" id="UP000712570"/>
    </source>
</evidence>
<name>A0ABX0KPL7_9NEIS</name>
<dbReference type="EMBL" id="JAAOLX010000004">
    <property type="protein sequence ID" value="NHQ86480.1"/>
    <property type="molecule type" value="Genomic_DNA"/>
</dbReference>
<gene>
    <name evidence="3" type="ORF">HA050_10175</name>
</gene>
<accession>A0ABX0KPL7</accession>
<dbReference type="Gene3D" id="3.30.530.20">
    <property type="match status" value="1"/>
</dbReference>